<dbReference type="InterPro" id="IPR050231">
    <property type="entry name" value="Iron_ascorbate_oxido_reductase"/>
</dbReference>
<keyword evidence="1 3" id="KW-0479">Metal-binding</keyword>
<dbReference type="PRINTS" id="PR00682">
    <property type="entry name" value="IPNSYNTHASE"/>
</dbReference>
<evidence type="ECO:0000256" key="4">
    <source>
        <dbReference type="SAM" id="MobiDB-lite"/>
    </source>
</evidence>
<comment type="caution">
    <text evidence="6">The sequence shown here is derived from an EMBL/GenBank/DDBJ whole genome shotgun (WGS) entry which is preliminary data.</text>
</comment>
<dbReference type="InterPro" id="IPR027443">
    <property type="entry name" value="IPNS-like_sf"/>
</dbReference>
<feature type="non-terminal residue" evidence="6">
    <location>
        <position position="326"/>
    </location>
</feature>
<reference evidence="6 7" key="1">
    <citation type="journal article" date="2013" name="BMC Genomics">
        <title>The miniature genome of a carnivorous plant Genlisea aurea contains a low number of genes and short non-coding sequences.</title>
        <authorList>
            <person name="Leushkin E.V."/>
            <person name="Sutormin R.A."/>
            <person name="Nabieva E.R."/>
            <person name="Penin A.A."/>
            <person name="Kondrashov A.S."/>
            <person name="Logacheva M.D."/>
        </authorList>
    </citation>
    <scope>NUCLEOTIDE SEQUENCE [LARGE SCALE GENOMIC DNA]</scope>
</reference>
<keyword evidence="7" id="KW-1185">Reference proteome</keyword>
<gene>
    <name evidence="6" type="ORF">M569_08430</name>
</gene>
<dbReference type="Pfam" id="PF14226">
    <property type="entry name" value="DIOX_N"/>
    <property type="match status" value="1"/>
</dbReference>
<dbReference type="GO" id="GO:0046872">
    <property type="term" value="F:metal ion binding"/>
    <property type="evidence" value="ECO:0007669"/>
    <property type="project" value="UniProtKB-KW"/>
</dbReference>
<dbReference type="EMBL" id="AUSU01003725">
    <property type="protein sequence ID" value="EPS66350.1"/>
    <property type="molecule type" value="Genomic_DNA"/>
</dbReference>
<dbReference type="GO" id="GO:0002238">
    <property type="term" value="P:response to molecule of fungal origin"/>
    <property type="evidence" value="ECO:0007669"/>
    <property type="project" value="UniProtKB-ARBA"/>
</dbReference>
<protein>
    <recommendedName>
        <fullName evidence="5">Fe2OG dioxygenase domain-containing protein</fullName>
    </recommendedName>
</protein>
<dbReference type="PROSITE" id="PS51471">
    <property type="entry name" value="FE2OG_OXY"/>
    <property type="match status" value="1"/>
</dbReference>
<name>S8CI47_9LAMI</name>
<accession>S8CI47</accession>
<dbReference type="PANTHER" id="PTHR47990">
    <property type="entry name" value="2-OXOGLUTARATE (2OG) AND FE(II)-DEPENDENT OXYGENASE SUPERFAMILY PROTEIN-RELATED"/>
    <property type="match status" value="1"/>
</dbReference>
<comment type="similarity">
    <text evidence="3">Belongs to the iron/ascorbate-dependent oxidoreductase family.</text>
</comment>
<organism evidence="6 7">
    <name type="scientific">Genlisea aurea</name>
    <dbReference type="NCBI Taxonomy" id="192259"/>
    <lineage>
        <taxon>Eukaryota</taxon>
        <taxon>Viridiplantae</taxon>
        <taxon>Streptophyta</taxon>
        <taxon>Embryophyta</taxon>
        <taxon>Tracheophyta</taxon>
        <taxon>Spermatophyta</taxon>
        <taxon>Magnoliopsida</taxon>
        <taxon>eudicotyledons</taxon>
        <taxon>Gunneridae</taxon>
        <taxon>Pentapetalae</taxon>
        <taxon>asterids</taxon>
        <taxon>lamiids</taxon>
        <taxon>Lamiales</taxon>
        <taxon>Lentibulariaceae</taxon>
        <taxon>Genlisea</taxon>
    </lineage>
</organism>
<sequence>TSSSQLISSYPPLLRAPQTPISDHRLTEEDDDSESHPLPVIDFQRTTSQEIGKACREWGMFRLINHQVPEDLHRQLHRVAAEIFNLSFEEKDGFPTTPVLYFWGSPAISMAGNANKTEPPFKNKLKLLEGFDVPLRGIARFHYQDPMLESFRCLLDEYGAHQTRLAESIFKAMAEDLNIPETKSSSYLSPATATLRVYRYLRRQTAGEKLGIPAHTDSSVISILHQDQVGGLQVSRNDKWFDVEPVEDTLIVNLGDMMQGISNDEYVSVKHRVKLNEENERISIGYFVFPAEHAVIESSNYRPFTFSEFHDSKESELKKLGFKIGL</sequence>
<evidence type="ECO:0000313" key="6">
    <source>
        <dbReference type="EMBL" id="EPS66350.1"/>
    </source>
</evidence>
<dbReference type="Proteomes" id="UP000015453">
    <property type="component" value="Unassembled WGS sequence"/>
</dbReference>
<dbReference type="OrthoDB" id="288590at2759"/>
<dbReference type="AlphaFoldDB" id="S8CI47"/>
<dbReference type="Gene3D" id="2.60.120.330">
    <property type="entry name" value="B-lactam Antibiotic, Isopenicillin N Synthase, Chain"/>
    <property type="match status" value="1"/>
</dbReference>
<evidence type="ECO:0000259" key="5">
    <source>
        <dbReference type="PROSITE" id="PS51471"/>
    </source>
</evidence>
<dbReference type="Pfam" id="PF03171">
    <property type="entry name" value="2OG-FeII_Oxy"/>
    <property type="match status" value="1"/>
</dbReference>
<feature type="non-terminal residue" evidence="6">
    <location>
        <position position="1"/>
    </location>
</feature>
<keyword evidence="2 3" id="KW-0408">Iron</keyword>
<proteinExistence type="inferred from homology"/>
<dbReference type="SUPFAM" id="SSF51197">
    <property type="entry name" value="Clavaminate synthase-like"/>
    <property type="match status" value="1"/>
</dbReference>
<feature type="region of interest" description="Disordered" evidence="4">
    <location>
        <begin position="1"/>
        <end position="37"/>
    </location>
</feature>
<evidence type="ECO:0000256" key="2">
    <source>
        <dbReference type="ARBA" id="ARBA00023004"/>
    </source>
</evidence>
<dbReference type="GO" id="GO:0016706">
    <property type="term" value="F:2-oxoglutarate-dependent dioxygenase activity"/>
    <property type="evidence" value="ECO:0007669"/>
    <property type="project" value="UniProtKB-ARBA"/>
</dbReference>
<keyword evidence="3" id="KW-0560">Oxidoreductase</keyword>
<dbReference type="InterPro" id="IPR005123">
    <property type="entry name" value="Oxoglu/Fe-dep_dioxygenase_dom"/>
</dbReference>
<feature type="domain" description="Fe2OG dioxygenase" evidence="5">
    <location>
        <begin position="190"/>
        <end position="290"/>
    </location>
</feature>
<dbReference type="InterPro" id="IPR044861">
    <property type="entry name" value="IPNS-like_FE2OG_OXY"/>
</dbReference>
<evidence type="ECO:0000256" key="3">
    <source>
        <dbReference type="RuleBase" id="RU003682"/>
    </source>
</evidence>
<evidence type="ECO:0000313" key="7">
    <source>
        <dbReference type="Proteomes" id="UP000015453"/>
    </source>
</evidence>
<dbReference type="GO" id="GO:0009805">
    <property type="term" value="P:coumarin biosynthetic process"/>
    <property type="evidence" value="ECO:0007669"/>
    <property type="project" value="UniProtKB-ARBA"/>
</dbReference>
<evidence type="ECO:0000256" key="1">
    <source>
        <dbReference type="ARBA" id="ARBA00022723"/>
    </source>
</evidence>
<dbReference type="InterPro" id="IPR026992">
    <property type="entry name" value="DIOX_N"/>
</dbReference>